<accession>A0AAE1JCM4</accession>
<dbReference type="InterPro" id="IPR055305">
    <property type="entry name" value="GG3-like"/>
</dbReference>
<dbReference type="PANTHER" id="PTHR32378:SF10">
    <property type="entry name" value="GUANINE NUCLEOTIDE-BINDING PROTEIN SUBUNIT GAMMA 3"/>
    <property type="match status" value="1"/>
</dbReference>
<feature type="compositionally biased region" description="Low complexity" evidence="2">
    <location>
        <begin position="1"/>
        <end position="12"/>
    </location>
</feature>
<evidence type="ECO:0000313" key="4">
    <source>
        <dbReference type="EMBL" id="KAK4266083.1"/>
    </source>
</evidence>
<feature type="domain" description="G protein gamma" evidence="3">
    <location>
        <begin position="34"/>
        <end position="103"/>
    </location>
</feature>
<organism evidence="4 5">
    <name type="scientific">Acacia crassicarpa</name>
    <name type="common">northern wattle</name>
    <dbReference type="NCBI Taxonomy" id="499986"/>
    <lineage>
        <taxon>Eukaryota</taxon>
        <taxon>Viridiplantae</taxon>
        <taxon>Streptophyta</taxon>
        <taxon>Embryophyta</taxon>
        <taxon>Tracheophyta</taxon>
        <taxon>Spermatophyta</taxon>
        <taxon>Magnoliopsida</taxon>
        <taxon>eudicotyledons</taxon>
        <taxon>Gunneridae</taxon>
        <taxon>Pentapetalae</taxon>
        <taxon>rosids</taxon>
        <taxon>fabids</taxon>
        <taxon>Fabales</taxon>
        <taxon>Fabaceae</taxon>
        <taxon>Caesalpinioideae</taxon>
        <taxon>mimosoid clade</taxon>
        <taxon>Acacieae</taxon>
        <taxon>Acacia</taxon>
    </lineage>
</organism>
<feature type="coiled-coil region" evidence="1">
    <location>
        <begin position="31"/>
        <end position="58"/>
    </location>
</feature>
<comment type="caution">
    <text evidence="4">The sequence shown here is derived from an EMBL/GenBank/DDBJ whole genome shotgun (WGS) entry which is preliminary data.</text>
</comment>
<protein>
    <recommendedName>
        <fullName evidence="3">G protein gamma domain-containing protein</fullName>
    </recommendedName>
</protein>
<dbReference type="InterPro" id="IPR015898">
    <property type="entry name" value="G-protein_gamma-like_dom"/>
</dbReference>
<reference evidence="4" key="1">
    <citation type="submission" date="2023-10" db="EMBL/GenBank/DDBJ databases">
        <title>Chromosome-level genome of the transformable northern wattle, Acacia crassicarpa.</title>
        <authorList>
            <person name="Massaro I."/>
            <person name="Sinha N.R."/>
            <person name="Poethig S."/>
            <person name="Leichty A.R."/>
        </authorList>
    </citation>
    <scope>NUCLEOTIDE SEQUENCE</scope>
    <source>
        <strain evidence="4">Acra3RX</strain>
        <tissue evidence="4">Leaf</tissue>
    </source>
</reference>
<sequence length="237" mass="26849">MATPLGRSSLGPSLPPPSPKSPPKYPDLHGKRRELARVHMLENEISVLQDELKFTEGLQPASACCKELVDFVVANADPLIPTNKKKRRLYRRFWKWLCRMPSWKLYWICCYCCDGCCNLHLKLPKRCCECCKLCDCTWCFPSSCNICVLPKWRCCRFSCPKSNCCKQRSCCRSPNCCIIPRCCKFDCPSSPSCCTCKCSCACSCPSCPAVSPCCCFVSRSCWKNCYCSCTCPRMTVC</sequence>
<evidence type="ECO:0000313" key="5">
    <source>
        <dbReference type="Proteomes" id="UP001293593"/>
    </source>
</evidence>
<feature type="region of interest" description="Disordered" evidence="2">
    <location>
        <begin position="1"/>
        <end position="27"/>
    </location>
</feature>
<dbReference type="SMART" id="SM01224">
    <property type="entry name" value="G_gamma"/>
    <property type="match status" value="1"/>
</dbReference>
<dbReference type="AlphaFoldDB" id="A0AAE1JCM4"/>
<evidence type="ECO:0000256" key="2">
    <source>
        <dbReference type="SAM" id="MobiDB-lite"/>
    </source>
</evidence>
<proteinExistence type="predicted"/>
<keyword evidence="1" id="KW-0175">Coiled coil</keyword>
<evidence type="ECO:0000259" key="3">
    <source>
        <dbReference type="SMART" id="SM01224"/>
    </source>
</evidence>
<gene>
    <name evidence="4" type="ORF">QN277_027055</name>
</gene>
<keyword evidence="5" id="KW-1185">Reference proteome</keyword>
<dbReference type="PANTHER" id="PTHR32378">
    <property type="entry name" value="GUANINE NUCLEOTIDE-BINDING PROTEIN SUBUNIT GAMMA 3"/>
    <property type="match status" value="1"/>
</dbReference>
<dbReference type="Proteomes" id="UP001293593">
    <property type="component" value="Unassembled WGS sequence"/>
</dbReference>
<evidence type="ECO:0000256" key="1">
    <source>
        <dbReference type="SAM" id="Coils"/>
    </source>
</evidence>
<dbReference type="EMBL" id="JAWXYG010000008">
    <property type="protein sequence ID" value="KAK4266083.1"/>
    <property type="molecule type" value="Genomic_DNA"/>
</dbReference>
<name>A0AAE1JCM4_9FABA</name>
<feature type="compositionally biased region" description="Pro residues" evidence="2">
    <location>
        <begin position="13"/>
        <end position="25"/>
    </location>
</feature>